<dbReference type="NCBIfam" id="TIGR01903">
    <property type="entry name" value="cas5_csm4"/>
    <property type="match status" value="1"/>
</dbReference>
<evidence type="ECO:0000256" key="1">
    <source>
        <dbReference type="ARBA" id="ARBA00005772"/>
    </source>
</evidence>
<dbReference type="GO" id="GO:0003723">
    <property type="term" value="F:RNA binding"/>
    <property type="evidence" value="ECO:0007669"/>
    <property type="project" value="UniProtKB-KW"/>
</dbReference>
<evidence type="ECO:0000256" key="4">
    <source>
        <dbReference type="ARBA" id="ARBA00023118"/>
    </source>
</evidence>
<protein>
    <recommendedName>
        <fullName evidence="2">CRISPR system Cms protein Csm4</fullName>
    </recommendedName>
</protein>
<organism evidence="7 8">
    <name type="scientific">Caloramator proteoclasticus DSM 10124</name>
    <dbReference type="NCBI Taxonomy" id="1121262"/>
    <lineage>
        <taxon>Bacteria</taxon>
        <taxon>Bacillati</taxon>
        <taxon>Bacillota</taxon>
        <taxon>Clostridia</taxon>
        <taxon>Eubacteriales</taxon>
        <taxon>Clostridiaceae</taxon>
        <taxon>Caloramator</taxon>
    </lineage>
</organism>
<evidence type="ECO:0000256" key="3">
    <source>
        <dbReference type="ARBA" id="ARBA00022884"/>
    </source>
</evidence>
<dbReference type="RefSeq" id="WP_073248990.1">
    <property type="nucleotide sequence ID" value="NZ_FQVG01000031.1"/>
</dbReference>
<dbReference type="EMBL" id="FQVG01000031">
    <property type="protein sequence ID" value="SHF05540.1"/>
    <property type="molecule type" value="Genomic_DNA"/>
</dbReference>
<name>A0A1M4YIM6_9CLOT</name>
<dbReference type="Proteomes" id="UP000184423">
    <property type="component" value="Unassembled WGS sequence"/>
</dbReference>
<evidence type="ECO:0000256" key="2">
    <source>
        <dbReference type="ARBA" id="ARBA00016109"/>
    </source>
</evidence>
<keyword evidence="8" id="KW-1185">Reference proteome</keyword>
<dbReference type="InterPro" id="IPR005510">
    <property type="entry name" value="Csm4"/>
</dbReference>
<dbReference type="InterPro" id="IPR040932">
    <property type="entry name" value="Csm4_C"/>
</dbReference>
<dbReference type="AlphaFoldDB" id="A0A1M4YIM6"/>
<dbReference type="InterPro" id="IPR005537">
    <property type="entry name" value="RAMP_III_fam"/>
</dbReference>
<sequence length="299" mass="35086">MKRYRVKLKFKEPIHLGYREGMFNITDTTIHSDTIFSGIVNCYSLLFGKDKTDNLLDNILQGKLKVSSSFYYVDDEYLYPRPICNKMYLDDFKKDKKIKYISEKVLRGQAKDKYVVGNMLLSKKIEKYIYKIEERPRVVVDRLNNGSSIYYTSCCRFNEGCGLWFYMDVEDELKDEVFSALNLLADEGLGGMRSYGYGHFEFEAFEEKLEKPLNKNILISLCLPKKEEIEKFLSYGIVERTGYIYSPYVKTKKHNIYRMFEEGSIVEGEAEGTIFDDTPEGFNEHKVYKYGRAFLVPFE</sequence>
<dbReference type="GO" id="GO:0051607">
    <property type="term" value="P:defense response to virus"/>
    <property type="evidence" value="ECO:0007669"/>
    <property type="project" value="UniProtKB-KW"/>
</dbReference>
<dbReference type="Pfam" id="PF03787">
    <property type="entry name" value="RAMPs"/>
    <property type="match status" value="1"/>
</dbReference>
<keyword evidence="4" id="KW-0051">Antiviral defense</keyword>
<gene>
    <name evidence="7" type="ORF">SAMN02746091_01672</name>
</gene>
<accession>A0A1M4YIM6</accession>
<reference evidence="8" key="1">
    <citation type="submission" date="2016-11" db="EMBL/GenBank/DDBJ databases">
        <authorList>
            <person name="Varghese N."/>
            <person name="Submissions S."/>
        </authorList>
    </citation>
    <scope>NUCLEOTIDE SEQUENCE [LARGE SCALE GENOMIC DNA]</scope>
    <source>
        <strain evidence="8">DSM 10124</strain>
    </source>
</reference>
<evidence type="ECO:0000259" key="6">
    <source>
        <dbReference type="Pfam" id="PF17953"/>
    </source>
</evidence>
<keyword evidence="3" id="KW-0694">RNA-binding</keyword>
<comment type="similarity">
    <text evidence="1">Belongs to the CRISPR-associated Csm4 family.</text>
</comment>
<feature type="domain" description="Csm4 C-terminal" evidence="6">
    <location>
        <begin position="214"/>
        <end position="297"/>
    </location>
</feature>
<feature type="domain" description="CRISPR type III-associated protein" evidence="5">
    <location>
        <begin position="44"/>
        <end position="201"/>
    </location>
</feature>
<dbReference type="Pfam" id="PF17953">
    <property type="entry name" value="Csm4_C"/>
    <property type="match status" value="1"/>
</dbReference>
<proteinExistence type="inferred from homology"/>
<evidence type="ECO:0000313" key="7">
    <source>
        <dbReference type="EMBL" id="SHF05540.1"/>
    </source>
</evidence>
<evidence type="ECO:0000259" key="5">
    <source>
        <dbReference type="Pfam" id="PF03787"/>
    </source>
</evidence>
<evidence type="ECO:0000313" key="8">
    <source>
        <dbReference type="Proteomes" id="UP000184423"/>
    </source>
</evidence>